<organism evidence="9 10">
    <name type="scientific">Aspergillus sydowii CBS 593.65</name>
    <dbReference type="NCBI Taxonomy" id="1036612"/>
    <lineage>
        <taxon>Eukaryota</taxon>
        <taxon>Fungi</taxon>
        <taxon>Dikarya</taxon>
        <taxon>Ascomycota</taxon>
        <taxon>Pezizomycotina</taxon>
        <taxon>Eurotiomycetes</taxon>
        <taxon>Eurotiomycetidae</taxon>
        <taxon>Eurotiales</taxon>
        <taxon>Aspergillaceae</taxon>
        <taxon>Aspergillus</taxon>
        <taxon>Aspergillus subgen. Nidulantes</taxon>
    </lineage>
</organism>
<feature type="compositionally biased region" description="Low complexity" evidence="7">
    <location>
        <begin position="162"/>
        <end position="172"/>
    </location>
</feature>
<keyword evidence="1" id="KW-0479">Metal-binding</keyword>
<dbReference type="AlphaFoldDB" id="A0A1L9TTK3"/>
<dbReference type="Pfam" id="PF04082">
    <property type="entry name" value="Fungal_trans"/>
    <property type="match status" value="1"/>
</dbReference>
<evidence type="ECO:0000256" key="4">
    <source>
        <dbReference type="ARBA" id="ARBA00023125"/>
    </source>
</evidence>
<dbReference type="Proteomes" id="UP000184356">
    <property type="component" value="Unassembled WGS sequence"/>
</dbReference>
<evidence type="ECO:0000256" key="7">
    <source>
        <dbReference type="SAM" id="MobiDB-lite"/>
    </source>
</evidence>
<dbReference type="SMART" id="SM00906">
    <property type="entry name" value="Fungal_trans"/>
    <property type="match status" value="1"/>
</dbReference>
<dbReference type="GO" id="GO:0003677">
    <property type="term" value="F:DNA binding"/>
    <property type="evidence" value="ECO:0007669"/>
    <property type="project" value="UniProtKB-KW"/>
</dbReference>
<dbReference type="VEuPathDB" id="FungiDB:ASPSYDRAFT_144576"/>
<dbReference type="InterPro" id="IPR052073">
    <property type="entry name" value="Amide_Lactam_Regulators"/>
</dbReference>
<dbReference type="PANTHER" id="PTHR47171">
    <property type="entry name" value="FARA-RELATED"/>
    <property type="match status" value="1"/>
</dbReference>
<dbReference type="OrthoDB" id="39175at2759"/>
<dbReference type="PANTHER" id="PTHR47171:SF5">
    <property type="entry name" value="ZN(II)2CYS6 TRANSCRIPTION FACTOR (EUROFUNG)"/>
    <property type="match status" value="1"/>
</dbReference>
<gene>
    <name evidence="9" type="ORF">ASPSYDRAFT_144576</name>
</gene>
<dbReference type="GO" id="GO:0006351">
    <property type="term" value="P:DNA-templated transcription"/>
    <property type="evidence" value="ECO:0007669"/>
    <property type="project" value="InterPro"/>
</dbReference>
<accession>A0A1L9TTK3</accession>
<dbReference type="RefSeq" id="XP_040706419.1">
    <property type="nucleotide sequence ID" value="XM_040841446.1"/>
</dbReference>
<dbReference type="CDD" id="cd00067">
    <property type="entry name" value="GAL4"/>
    <property type="match status" value="1"/>
</dbReference>
<sequence length="651" mass="72734">MDESRWVQFSGPGAPRKRAQIACVLCHSKKTKCDLRVRITQGHRKCSHCFSTGKDCRPRPSKRDKGRLAAAIEGPSTSSQDTVCDYSIGPAPFIDNDAGRTFMSPGWAPQPQGSVDNRAVETGINNAQPMRNGLAIIPPTSLPSPHDSVVCGIHPVRGPTNAAAPSSGGASSRGDTSRAVSQSDLRQSFMETYFNYCYPWCPVLDRSTLLEDLAQSPILDNALALVGTHVHPPLIPLPAPASYYDRARRLFYDDEEDNILSVLKAVSLFYWWAPRPPSVAHKHSSWWWTGIIIKLAQQAGFHRETTTGKERSDIEFACKRRIWWTAFARERLTAICQGKPCLIDPDDCSMPPPSLEDFPELEDKTKAEVFIHWVRLCTIIGRIAKELSRHANASTTPRTALPVDLGMDDLIEWIRSLPQHLQLPIGAGHTLNFNRDIHQMHLPYLAVIVVLHLTRSAQSLPQALPPATLAGSCIARILKDVLMRSEIRFLMPITCWYVGTGFIGLLQASRSEHLKEGALADLEILMLAIKQLKNMWATAAVFEQTFDRLRSNNSRCLSPEEFPNRHLGNEQSTRALHSEQEVVLLQSGIDWMEYFPFVTAKTSLVAERLLARQNIDVDFWNGVDETAFSSIPHFQDFMGGLDSWVDPVSFI</sequence>
<dbReference type="GeneID" id="63757519"/>
<evidence type="ECO:0000256" key="1">
    <source>
        <dbReference type="ARBA" id="ARBA00022723"/>
    </source>
</evidence>
<keyword evidence="3" id="KW-0805">Transcription regulation</keyword>
<keyword evidence="5" id="KW-0804">Transcription</keyword>
<dbReference type="EMBL" id="KV878583">
    <property type="protein sequence ID" value="OJJ62613.1"/>
    <property type="molecule type" value="Genomic_DNA"/>
</dbReference>
<evidence type="ECO:0000313" key="10">
    <source>
        <dbReference type="Proteomes" id="UP000184356"/>
    </source>
</evidence>
<evidence type="ECO:0000256" key="5">
    <source>
        <dbReference type="ARBA" id="ARBA00023163"/>
    </source>
</evidence>
<dbReference type="CDD" id="cd12148">
    <property type="entry name" value="fungal_TF_MHR"/>
    <property type="match status" value="1"/>
</dbReference>
<feature type="domain" description="Zn(2)-C6 fungal-type" evidence="8">
    <location>
        <begin position="22"/>
        <end position="56"/>
    </location>
</feature>
<dbReference type="STRING" id="1036612.A0A1L9TTK3"/>
<dbReference type="Gene3D" id="4.10.240.10">
    <property type="entry name" value="Zn(2)-C6 fungal-type DNA-binding domain"/>
    <property type="match status" value="1"/>
</dbReference>
<protein>
    <recommendedName>
        <fullName evidence="8">Zn(2)-C6 fungal-type domain-containing protein</fullName>
    </recommendedName>
</protein>
<dbReference type="PROSITE" id="PS00463">
    <property type="entry name" value="ZN2_CY6_FUNGAL_1"/>
    <property type="match status" value="1"/>
</dbReference>
<keyword evidence="10" id="KW-1185">Reference proteome</keyword>
<dbReference type="InterPro" id="IPR001138">
    <property type="entry name" value="Zn2Cys6_DnaBD"/>
</dbReference>
<evidence type="ECO:0000256" key="6">
    <source>
        <dbReference type="ARBA" id="ARBA00023242"/>
    </source>
</evidence>
<keyword evidence="6" id="KW-0539">Nucleus</keyword>
<keyword evidence="2" id="KW-0862">Zinc</keyword>
<evidence type="ECO:0000259" key="8">
    <source>
        <dbReference type="PROSITE" id="PS00463"/>
    </source>
</evidence>
<dbReference type="GO" id="GO:0008270">
    <property type="term" value="F:zinc ion binding"/>
    <property type="evidence" value="ECO:0007669"/>
    <property type="project" value="InterPro"/>
</dbReference>
<evidence type="ECO:0000256" key="2">
    <source>
        <dbReference type="ARBA" id="ARBA00022833"/>
    </source>
</evidence>
<dbReference type="InterPro" id="IPR007219">
    <property type="entry name" value="XnlR_reg_dom"/>
</dbReference>
<evidence type="ECO:0000313" key="9">
    <source>
        <dbReference type="EMBL" id="OJJ62613.1"/>
    </source>
</evidence>
<feature type="region of interest" description="Disordered" evidence="7">
    <location>
        <begin position="158"/>
        <end position="179"/>
    </location>
</feature>
<dbReference type="SUPFAM" id="SSF57701">
    <property type="entry name" value="Zn2/Cys6 DNA-binding domain"/>
    <property type="match status" value="1"/>
</dbReference>
<keyword evidence="4" id="KW-0238">DNA-binding</keyword>
<dbReference type="InterPro" id="IPR036864">
    <property type="entry name" value="Zn2-C6_fun-type_DNA-bd_sf"/>
</dbReference>
<proteinExistence type="predicted"/>
<evidence type="ECO:0000256" key="3">
    <source>
        <dbReference type="ARBA" id="ARBA00023015"/>
    </source>
</evidence>
<name>A0A1L9TTK3_9EURO</name>
<reference evidence="10" key="1">
    <citation type="journal article" date="2017" name="Genome Biol.">
        <title>Comparative genomics reveals high biological diversity and specific adaptations in the industrially and medically important fungal genus Aspergillus.</title>
        <authorList>
            <person name="de Vries R.P."/>
            <person name="Riley R."/>
            <person name="Wiebenga A."/>
            <person name="Aguilar-Osorio G."/>
            <person name="Amillis S."/>
            <person name="Uchima C.A."/>
            <person name="Anderluh G."/>
            <person name="Asadollahi M."/>
            <person name="Askin M."/>
            <person name="Barry K."/>
            <person name="Battaglia E."/>
            <person name="Bayram O."/>
            <person name="Benocci T."/>
            <person name="Braus-Stromeyer S.A."/>
            <person name="Caldana C."/>
            <person name="Canovas D."/>
            <person name="Cerqueira G.C."/>
            <person name="Chen F."/>
            <person name="Chen W."/>
            <person name="Choi C."/>
            <person name="Clum A."/>
            <person name="Dos Santos R.A."/>
            <person name="Damasio A.R."/>
            <person name="Diallinas G."/>
            <person name="Emri T."/>
            <person name="Fekete E."/>
            <person name="Flipphi M."/>
            <person name="Freyberg S."/>
            <person name="Gallo A."/>
            <person name="Gournas C."/>
            <person name="Habgood R."/>
            <person name="Hainaut M."/>
            <person name="Harispe M.L."/>
            <person name="Henrissat B."/>
            <person name="Hilden K.S."/>
            <person name="Hope R."/>
            <person name="Hossain A."/>
            <person name="Karabika E."/>
            <person name="Karaffa L."/>
            <person name="Karanyi Z."/>
            <person name="Krasevec N."/>
            <person name="Kuo A."/>
            <person name="Kusch H."/>
            <person name="LaButti K."/>
            <person name="Lagendijk E.L."/>
            <person name="Lapidus A."/>
            <person name="Levasseur A."/>
            <person name="Lindquist E."/>
            <person name="Lipzen A."/>
            <person name="Logrieco A.F."/>
            <person name="MacCabe A."/>
            <person name="Maekelae M.R."/>
            <person name="Malavazi I."/>
            <person name="Melin P."/>
            <person name="Meyer V."/>
            <person name="Mielnichuk N."/>
            <person name="Miskei M."/>
            <person name="Molnar A.P."/>
            <person name="Mule G."/>
            <person name="Ngan C.Y."/>
            <person name="Orejas M."/>
            <person name="Orosz E."/>
            <person name="Ouedraogo J.P."/>
            <person name="Overkamp K.M."/>
            <person name="Park H.-S."/>
            <person name="Perrone G."/>
            <person name="Piumi F."/>
            <person name="Punt P.J."/>
            <person name="Ram A.F."/>
            <person name="Ramon A."/>
            <person name="Rauscher S."/>
            <person name="Record E."/>
            <person name="Riano-Pachon D.M."/>
            <person name="Robert V."/>
            <person name="Roehrig J."/>
            <person name="Ruller R."/>
            <person name="Salamov A."/>
            <person name="Salih N.S."/>
            <person name="Samson R.A."/>
            <person name="Sandor E."/>
            <person name="Sanguinetti M."/>
            <person name="Schuetze T."/>
            <person name="Sepcic K."/>
            <person name="Shelest E."/>
            <person name="Sherlock G."/>
            <person name="Sophianopoulou V."/>
            <person name="Squina F.M."/>
            <person name="Sun H."/>
            <person name="Susca A."/>
            <person name="Todd R.B."/>
            <person name="Tsang A."/>
            <person name="Unkles S.E."/>
            <person name="van de Wiele N."/>
            <person name="van Rossen-Uffink D."/>
            <person name="Oliveira J.V."/>
            <person name="Vesth T.C."/>
            <person name="Visser J."/>
            <person name="Yu J.-H."/>
            <person name="Zhou M."/>
            <person name="Andersen M.R."/>
            <person name="Archer D.B."/>
            <person name="Baker S.E."/>
            <person name="Benoit I."/>
            <person name="Brakhage A.A."/>
            <person name="Braus G.H."/>
            <person name="Fischer R."/>
            <person name="Frisvad J.C."/>
            <person name="Goldman G.H."/>
            <person name="Houbraken J."/>
            <person name="Oakley B."/>
            <person name="Pocsi I."/>
            <person name="Scazzocchio C."/>
            <person name="Seiboth B."/>
            <person name="vanKuyk P.A."/>
            <person name="Wortman J."/>
            <person name="Dyer P.S."/>
            <person name="Grigoriev I.V."/>
        </authorList>
    </citation>
    <scope>NUCLEOTIDE SEQUENCE [LARGE SCALE GENOMIC DNA]</scope>
    <source>
        <strain evidence="10">CBS 593.65</strain>
    </source>
</reference>
<dbReference type="GO" id="GO:0000981">
    <property type="term" value="F:DNA-binding transcription factor activity, RNA polymerase II-specific"/>
    <property type="evidence" value="ECO:0007669"/>
    <property type="project" value="InterPro"/>
</dbReference>